<dbReference type="EMBL" id="JACSQC010000003">
    <property type="protein sequence ID" value="MBD8043796.1"/>
    <property type="molecule type" value="Genomic_DNA"/>
</dbReference>
<reference evidence="2 3" key="1">
    <citation type="submission" date="2020-08" db="EMBL/GenBank/DDBJ databases">
        <title>A Genomic Blueprint of the Chicken Gut Microbiome.</title>
        <authorList>
            <person name="Gilroy R."/>
            <person name="Ravi A."/>
            <person name="Getino M."/>
            <person name="Pursley I."/>
            <person name="Horton D.L."/>
            <person name="Alikhan N.-F."/>
            <person name="Baker D."/>
            <person name="Gharbi K."/>
            <person name="Hall N."/>
            <person name="Watson M."/>
            <person name="Adriaenssens E.M."/>
            <person name="Foster-Nyarko E."/>
            <person name="Jarju S."/>
            <person name="Secka A."/>
            <person name="Antonio M."/>
            <person name="Oren A."/>
            <person name="Chaudhuri R."/>
            <person name="La Ragione R.M."/>
            <person name="Hildebrand F."/>
            <person name="Pallen M.J."/>
        </authorList>
    </citation>
    <scope>NUCLEOTIDE SEQUENCE [LARGE SCALE GENOMIC DNA]</scope>
    <source>
        <strain evidence="2 3">Sa2BUA2</strain>
    </source>
</reference>
<dbReference type="RefSeq" id="WP_191746705.1">
    <property type="nucleotide sequence ID" value="NZ_JACSQC010000003.1"/>
</dbReference>
<evidence type="ECO:0000256" key="1">
    <source>
        <dbReference type="SAM" id="MobiDB-lite"/>
    </source>
</evidence>
<proteinExistence type="predicted"/>
<dbReference type="Proteomes" id="UP000652763">
    <property type="component" value="Unassembled WGS sequence"/>
</dbReference>
<protein>
    <submittedName>
        <fullName evidence="2">Uncharacterized protein</fullName>
    </submittedName>
</protein>
<keyword evidence="3" id="KW-1185">Reference proteome</keyword>
<evidence type="ECO:0000313" key="2">
    <source>
        <dbReference type="EMBL" id="MBD8043796.1"/>
    </source>
</evidence>
<gene>
    <name evidence="2" type="ORF">H9638_08205</name>
</gene>
<comment type="caution">
    <text evidence="2">The sequence shown here is derived from an EMBL/GenBank/DDBJ whole genome shotgun (WGS) entry which is preliminary data.</text>
</comment>
<sequence length="97" mass="10894">MASTSTWMSAQPAAAVRRAERPPAALRMMDLPVLLTVWMLCVLTDWSTPAKVLLNVVAVGLLCLKELAVHRYYLSHRPEPARRQAVLQRVPQPAYQD</sequence>
<evidence type="ECO:0000313" key="3">
    <source>
        <dbReference type="Proteomes" id="UP000652763"/>
    </source>
</evidence>
<name>A0ABR8YI32_9MICC</name>
<feature type="region of interest" description="Disordered" evidence="1">
    <location>
        <begin position="1"/>
        <end position="20"/>
    </location>
</feature>
<organism evidence="2 3">
    <name type="scientific">Arthrobacter pullicola</name>
    <dbReference type="NCBI Taxonomy" id="2762224"/>
    <lineage>
        <taxon>Bacteria</taxon>
        <taxon>Bacillati</taxon>
        <taxon>Actinomycetota</taxon>
        <taxon>Actinomycetes</taxon>
        <taxon>Micrococcales</taxon>
        <taxon>Micrococcaceae</taxon>
        <taxon>Arthrobacter</taxon>
    </lineage>
</organism>
<accession>A0ABR8YI32</accession>